<evidence type="ECO:0000256" key="4">
    <source>
        <dbReference type="SAM" id="MobiDB-lite"/>
    </source>
</evidence>
<comment type="caution">
    <text evidence="5">The sequence shown here is derived from an EMBL/GenBank/DDBJ whole genome shotgun (WGS) entry which is preliminary data.</text>
</comment>
<feature type="region of interest" description="Disordered" evidence="4">
    <location>
        <begin position="249"/>
        <end position="271"/>
    </location>
</feature>
<reference evidence="5 6" key="1">
    <citation type="submission" date="2020-04" db="EMBL/GenBank/DDBJ databases">
        <title>Plant Genome Project.</title>
        <authorList>
            <person name="Zhang R.-G."/>
        </authorList>
    </citation>
    <scope>NUCLEOTIDE SEQUENCE [LARGE SCALE GENOMIC DNA]</scope>
    <source>
        <strain evidence="5">YNK0</strain>
        <tissue evidence="5">Leaf</tissue>
    </source>
</reference>
<feature type="compositionally biased region" description="Polar residues" evidence="4">
    <location>
        <begin position="206"/>
        <end position="215"/>
    </location>
</feature>
<feature type="compositionally biased region" description="Basic and acidic residues" evidence="4">
    <location>
        <begin position="44"/>
        <end position="56"/>
    </location>
</feature>
<sequence>MRRMVLEDQHQRCSNSSGGGGDRPLKKLKQKKIPQRGLGVAQLEKIRLEEQQKKDTSIAVSLSKNEHHSSSSSIPFPPPFSSDMCSSNSVFRLDPSIPNFDFFAPSPHLPTSAPTTLFDHTSKPVMMVPRHGYIPTMWNSCEFNHGGEGSKLDFGFANHPHLANYSNPISISPAVVQMKQYQQQPSSMVNVSSTSSSSEFNFQMEPPSNQSNSSNYTTPLWHGEEKLAHIIFASFCREGLASSTPLHVERRGGTSKLNPENGPKGNGALDGDFLTLGLPESTCSSSTSRSDQNSAIPAVHYGDLPIFDLVPFQGSIEDPALQTGPVRSALQQPFYSFLPPKGQIGQETTNLNNIDRRDEAEGSVDANLKL</sequence>
<proteinExistence type="predicted"/>
<dbReference type="OrthoDB" id="1926221at2759"/>
<name>A0A835DSA1_TETSI</name>
<feature type="region of interest" description="Disordered" evidence="4">
    <location>
        <begin position="189"/>
        <end position="215"/>
    </location>
</feature>
<dbReference type="PANTHER" id="PTHR33388:SF1">
    <property type="entry name" value="PROTEIN SPEAR2"/>
    <property type="match status" value="1"/>
</dbReference>
<dbReference type="InterPro" id="IPR040356">
    <property type="entry name" value="SPEAR"/>
</dbReference>
<accession>A0A835DSA1</accession>
<dbReference type="Proteomes" id="UP000655225">
    <property type="component" value="Unassembled WGS sequence"/>
</dbReference>
<evidence type="ECO:0000256" key="2">
    <source>
        <dbReference type="ARBA" id="ARBA00023015"/>
    </source>
</evidence>
<evidence type="ECO:0000256" key="1">
    <source>
        <dbReference type="ARBA" id="ARBA00022491"/>
    </source>
</evidence>
<feature type="region of interest" description="Disordered" evidence="4">
    <location>
        <begin position="1"/>
        <end position="76"/>
    </location>
</feature>
<organism evidence="5 6">
    <name type="scientific">Tetracentron sinense</name>
    <name type="common">Spur-leaf</name>
    <dbReference type="NCBI Taxonomy" id="13715"/>
    <lineage>
        <taxon>Eukaryota</taxon>
        <taxon>Viridiplantae</taxon>
        <taxon>Streptophyta</taxon>
        <taxon>Embryophyta</taxon>
        <taxon>Tracheophyta</taxon>
        <taxon>Spermatophyta</taxon>
        <taxon>Magnoliopsida</taxon>
        <taxon>Trochodendrales</taxon>
        <taxon>Trochodendraceae</taxon>
        <taxon>Tetracentron</taxon>
    </lineage>
</organism>
<dbReference type="OMA" id="QFANFPH"/>
<feature type="compositionally biased region" description="Basic and acidic residues" evidence="4">
    <location>
        <begin position="1"/>
        <end position="11"/>
    </location>
</feature>
<keyword evidence="6" id="KW-1185">Reference proteome</keyword>
<evidence type="ECO:0000313" key="5">
    <source>
        <dbReference type="EMBL" id="KAF8411019.1"/>
    </source>
</evidence>
<feature type="compositionally biased region" description="Low complexity" evidence="4">
    <location>
        <begin position="189"/>
        <end position="198"/>
    </location>
</feature>
<dbReference type="PANTHER" id="PTHR33388">
    <property type="entry name" value="OS01G0212500 PROTEIN"/>
    <property type="match status" value="1"/>
</dbReference>
<keyword evidence="3" id="KW-0804">Transcription</keyword>
<dbReference type="EMBL" id="JABCRI010000002">
    <property type="protein sequence ID" value="KAF8411019.1"/>
    <property type="molecule type" value="Genomic_DNA"/>
</dbReference>
<dbReference type="GO" id="GO:0003700">
    <property type="term" value="F:DNA-binding transcription factor activity"/>
    <property type="evidence" value="ECO:0007669"/>
    <property type="project" value="InterPro"/>
</dbReference>
<gene>
    <name evidence="5" type="ORF">HHK36_003558</name>
</gene>
<protein>
    <submittedName>
        <fullName evidence="5">Uncharacterized protein</fullName>
    </submittedName>
</protein>
<evidence type="ECO:0000313" key="6">
    <source>
        <dbReference type="Proteomes" id="UP000655225"/>
    </source>
</evidence>
<evidence type="ECO:0000256" key="3">
    <source>
        <dbReference type="ARBA" id="ARBA00023163"/>
    </source>
</evidence>
<keyword evidence="1" id="KW-0678">Repressor</keyword>
<dbReference type="AlphaFoldDB" id="A0A835DSA1"/>
<keyword evidence="2" id="KW-0805">Transcription regulation</keyword>